<feature type="transmembrane region" description="Helical" evidence="2">
    <location>
        <begin position="595"/>
        <end position="615"/>
    </location>
</feature>
<dbReference type="RefSeq" id="WP_323337404.1">
    <property type="nucleotide sequence ID" value="NZ_JAYFSI010000023.1"/>
</dbReference>
<gene>
    <name evidence="3" type="ORF">VA596_48360</name>
</gene>
<feature type="transmembrane region" description="Helical" evidence="2">
    <location>
        <begin position="571"/>
        <end position="589"/>
    </location>
</feature>
<feature type="transmembrane region" description="Helical" evidence="2">
    <location>
        <begin position="496"/>
        <end position="519"/>
    </location>
</feature>
<organism evidence="3 4">
    <name type="scientific">Amycolatopsis heterodermiae</name>
    <dbReference type="NCBI Taxonomy" id="3110235"/>
    <lineage>
        <taxon>Bacteria</taxon>
        <taxon>Bacillati</taxon>
        <taxon>Actinomycetota</taxon>
        <taxon>Actinomycetes</taxon>
        <taxon>Pseudonocardiales</taxon>
        <taxon>Pseudonocardiaceae</taxon>
        <taxon>Amycolatopsis</taxon>
    </lineage>
</organism>
<evidence type="ECO:0000313" key="3">
    <source>
        <dbReference type="EMBL" id="MEA5367418.1"/>
    </source>
</evidence>
<reference evidence="3 4" key="1">
    <citation type="submission" date="2023-12" db="EMBL/GenBank/DDBJ databases">
        <title>Amycolatopsis sp. V23-08.</title>
        <authorList>
            <person name="Somphong A."/>
        </authorList>
    </citation>
    <scope>NUCLEOTIDE SEQUENCE [LARGE SCALE GENOMIC DNA]</scope>
    <source>
        <strain evidence="3 4">V23-08</strain>
    </source>
</reference>
<sequence length="668" mass="73025">MTGLELLQEAIRSVPVPGAPPRLSLDGAAIGLSFLDTVLRLNHVRRLTERISLVEHRVARRTIEVDIRLGMLDEGQVQASDLFRSISSHEPLPTGRRRRPTRAGQLQELWVPVARIPRTAAPVDVLDASGRKLPRLTQYEASRLLASGLYRLLRGILTSFPEAQRDTELGRLLYQRHEPRWLIQSALLTLFTDRSGPRSPRTPETTPGMRLGRGADHRALALRILGERYRPQLEDYFKLLEVAVNDFLLVVALDRGTDEHLLTYDAPLRADRSRRPWSAGSSLRTSGRGYLVRYEGSIPAGLRSYHLVVETEPGVDVEHVYFTTDGDRIQAEELSADLGVLSSRMAQEHTAPRGDAANKLLELQTQVTLRSLSELVRRRRWDAESAGFDFKDDRLIAASQLSWAAIAGEAKQMEGGELDNSLVRHQLVAPEVLADAAAEVRTEELGLDLATEDDPVGNRASLYWRRRAVRSPGGAETKTRAGILLRDAAPSGPATVLWYALSVASIAYVTAAFTAHAWWPYWGAAANGWPAIPNPGPLIAVLLLVPGFLYTRLPLPDRHSVAGQLRALPRLVAQVCIGSMALLCAAVAAGVGHPMIVIAFGAATAVPLGAGLLLVPAIARARASASGDARVVEHMRLIGAPRWVDGHGRGRDRLRSADVTYKSSGSIS</sequence>
<name>A0ABU5RM99_9PSEU</name>
<protein>
    <submittedName>
        <fullName evidence="3">Uncharacterized protein</fullName>
    </submittedName>
</protein>
<evidence type="ECO:0000313" key="4">
    <source>
        <dbReference type="Proteomes" id="UP001304298"/>
    </source>
</evidence>
<dbReference type="EMBL" id="JAYFSI010000023">
    <property type="protein sequence ID" value="MEA5367418.1"/>
    <property type="molecule type" value="Genomic_DNA"/>
</dbReference>
<feature type="region of interest" description="Disordered" evidence="1">
    <location>
        <begin position="193"/>
        <end position="212"/>
    </location>
</feature>
<comment type="caution">
    <text evidence="3">The sequence shown here is derived from an EMBL/GenBank/DDBJ whole genome shotgun (WGS) entry which is preliminary data.</text>
</comment>
<feature type="transmembrane region" description="Helical" evidence="2">
    <location>
        <begin position="531"/>
        <end position="550"/>
    </location>
</feature>
<keyword evidence="4" id="KW-1185">Reference proteome</keyword>
<dbReference type="Proteomes" id="UP001304298">
    <property type="component" value="Unassembled WGS sequence"/>
</dbReference>
<evidence type="ECO:0000256" key="2">
    <source>
        <dbReference type="SAM" id="Phobius"/>
    </source>
</evidence>
<keyword evidence="2" id="KW-1133">Transmembrane helix</keyword>
<evidence type="ECO:0000256" key="1">
    <source>
        <dbReference type="SAM" id="MobiDB-lite"/>
    </source>
</evidence>
<accession>A0ABU5RM99</accession>
<proteinExistence type="predicted"/>
<keyword evidence="2" id="KW-0812">Transmembrane</keyword>
<keyword evidence="2" id="KW-0472">Membrane</keyword>